<dbReference type="SUPFAM" id="SSF52540">
    <property type="entry name" value="P-loop containing nucleoside triphosphate hydrolases"/>
    <property type="match status" value="2"/>
</dbReference>
<dbReference type="Proteomes" id="UP000176420">
    <property type="component" value="Unassembled WGS sequence"/>
</dbReference>
<dbReference type="PANTHER" id="PTHR43566:SF1">
    <property type="entry name" value="AAA+ ATPASE DOMAIN-CONTAINING PROTEIN"/>
    <property type="match status" value="1"/>
</dbReference>
<dbReference type="InterPro" id="IPR041682">
    <property type="entry name" value="AAA_14"/>
</dbReference>
<evidence type="ECO:0008006" key="5">
    <source>
        <dbReference type="Google" id="ProtNLM"/>
    </source>
</evidence>
<evidence type="ECO:0000313" key="3">
    <source>
        <dbReference type="EMBL" id="OGY88339.1"/>
    </source>
</evidence>
<organism evidence="3 4">
    <name type="scientific">Candidatus Kerfeldbacteria bacterium RIFOXYB2_FULL_38_14</name>
    <dbReference type="NCBI Taxonomy" id="1798547"/>
    <lineage>
        <taxon>Bacteria</taxon>
        <taxon>Candidatus Kerfeldiibacteriota</taxon>
    </lineage>
</organism>
<accession>A0A1G2BIG4</accession>
<name>A0A1G2BIG4_9BACT</name>
<gene>
    <name evidence="3" type="ORF">A2319_03410</name>
</gene>
<feature type="domain" description="DUF4143" evidence="2">
    <location>
        <begin position="232"/>
        <end position="385"/>
    </location>
</feature>
<dbReference type="AlphaFoldDB" id="A0A1G2BIG4"/>
<dbReference type="Pfam" id="PF13635">
    <property type="entry name" value="DUF4143"/>
    <property type="match status" value="1"/>
</dbReference>
<comment type="caution">
    <text evidence="3">The sequence shown here is derived from an EMBL/GenBank/DDBJ whole genome shotgun (WGS) entry which is preliminary data.</text>
</comment>
<dbReference type="InterPro" id="IPR025420">
    <property type="entry name" value="DUF4143"/>
</dbReference>
<evidence type="ECO:0000313" key="4">
    <source>
        <dbReference type="Proteomes" id="UP000176420"/>
    </source>
</evidence>
<dbReference type="Pfam" id="PF13173">
    <property type="entry name" value="AAA_14"/>
    <property type="match status" value="1"/>
</dbReference>
<dbReference type="PANTHER" id="PTHR43566">
    <property type="entry name" value="CONSERVED PROTEIN"/>
    <property type="match status" value="1"/>
</dbReference>
<feature type="domain" description="AAA" evidence="1">
    <location>
        <begin position="35"/>
        <end position="164"/>
    </location>
</feature>
<dbReference type="EMBL" id="MHKI01000002">
    <property type="protein sequence ID" value="OGY88339.1"/>
    <property type="molecule type" value="Genomic_DNA"/>
</dbReference>
<sequence length="433" mass="49966">MCYNKKVITILMHYTHMVKKRTIFTTILEQLSSPDILLLNGPRQVGKTTLLKLLKEYLVNQLHVPETHIHWFDLDRVEDLSIWSNQATVFALLPIKTTERHYIFIDEFQQSKNIGSIVKVLHDHHPQFKIILTGSASWYLNIDESMAGRKRVIPIWPLSFEEFLQWQHPELVSYYSLAKQNSSALTETLCLAVNTAFIEFSTYGGYPAVVESKTAKEKTERLSELINSYLLKDIQHWNYAANTLQVKNVFTLLAHQTGTELSIPTLATNAGLGRTALLNRVELLQQTFMLHVLKPYFTNRTKEIVKQPKVYLVDTGLRNSLAQQFTLQPLTPLFGLVAENTVVSELFKQATITDSIQYWRTKQQQEVDVVIVRSGKPMPIEVKSGIARDIPTNLKHFIRLHAPERAYVLNWSTIRDEEYEGCEILFRPLWFPV</sequence>
<protein>
    <recommendedName>
        <fullName evidence="5">AAA+ ATPase domain-containing protein</fullName>
    </recommendedName>
</protein>
<evidence type="ECO:0000259" key="1">
    <source>
        <dbReference type="Pfam" id="PF13173"/>
    </source>
</evidence>
<dbReference type="Gene3D" id="3.40.50.300">
    <property type="entry name" value="P-loop containing nucleotide triphosphate hydrolases"/>
    <property type="match status" value="1"/>
</dbReference>
<dbReference type="InterPro" id="IPR027417">
    <property type="entry name" value="P-loop_NTPase"/>
</dbReference>
<proteinExistence type="predicted"/>
<reference evidence="3 4" key="1">
    <citation type="journal article" date="2016" name="Nat. Commun.">
        <title>Thousands of microbial genomes shed light on interconnected biogeochemical processes in an aquifer system.</title>
        <authorList>
            <person name="Anantharaman K."/>
            <person name="Brown C.T."/>
            <person name="Hug L.A."/>
            <person name="Sharon I."/>
            <person name="Castelle C.J."/>
            <person name="Probst A.J."/>
            <person name="Thomas B.C."/>
            <person name="Singh A."/>
            <person name="Wilkins M.J."/>
            <person name="Karaoz U."/>
            <person name="Brodie E.L."/>
            <person name="Williams K.H."/>
            <person name="Hubbard S.S."/>
            <person name="Banfield J.F."/>
        </authorList>
    </citation>
    <scope>NUCLEOTIDE SEQUENCE [LARGE SCALE GENOMIC DNA]</scope>
</reference>
<evidence type="ECO:0000259" key="2">
    <source>
        <dbReference type="Pfam" id="PF13635"/>
    </source>
</evidence>